<evidence type="ECO:0000313" key="3">
    <source>
        <dbReference type="EMBL" id="KAI6655039.1"/>
    </source>
</evidence>
<accession>A0AAV7K375</accession>
<dbReference type="AlphaFoldDB" id="A0AAV7K375"/>
<keyword evidence="4" id="KW-1185">Reference proteome</keyword>
<dbReference type="SUPFAM" id="SSF51045">
    <property type="entry name" value="WW domain"/>
    <property type="match status" value="2"/>
</dbReference>
<feature type="region of interest" description="Disordered" evidence="1">
    <location>
        <begin position="1"/>
        <end position="53"/>
    </location>
</feature>
<feature type="domain" description="WW" evidence="2">
    <location>
        <begin position="67"/>
        <end position="101"/>
    </location>
</feature>
<feature type="domain" description="WW" evidence="2">
    <location>
        <begin position="118"/>
        <end position="146"/>
    </location>
</feature>
<gene>
    <name evidence="3" type="ORF">LOD99_2328</name>
</gene>
<comment type="caution">
    <text evidence="3">The sequence shown here is derived from an EMBL/GenBank/DDBJ whole genome shotgun (WGS) entry which is preliminary data.</text>
</comment>
<sequence>MHREDELPSPLPPLPDFNPKRHKSDPFDISSRPSTALSNNSDVTINEYDNPQPDISLEHITDEGLDNLLPQGWSKRTDLRTGMTYYENHWTLSTTWADPRTLNPSILSEHDWSQPALGWNMLQDEQAQYYWVHHDSQTSSWSGPRERRVRKLLNILKDRYIQEDKVLRSGRDKIQELRSEILKLLASNASDENVFSINDKLELECKLVEKLGERLEFFQTLMEETVDELTGVKNQGIRSSEISRALHEAFLESHFLYTSQHKLIFDSELNFSDIPPVYDLPVDKVQVIHLLPDCLTPKTSLEMSLELRLLQHYNELIKSQLNKLVERLELEDVGLDGQLEGFELRPVYLELIGAGYEELIDRFLLN</sequence>
<evidence type="ECO:0000256" key="1">
    <source>
        <dbReference type="SAM" id="MobiDB-lite"/>
    </source>
</evidence>
<dbReference type="PROSITE" id="PS50020">
    <property type="entry name" value="WW_DOMAIN_2"/>
    <property type="match status" value="2"/>
</dbReference>
<dbReference type="InterPro" id="IPR036020">
    <property type="entry name" value="WW_dom_sf"/>
</dbReference>
<evidence type="ECO:0000259" key="2">
    <source>
        <dbReference type="PROSITE" id="PS50020"/>
    </source>
</evidence>
<dbReference type="InterPro" id="IPR001202">
    <property type="entry name" value="WW_dom"/>
</dbReference>
<dbReference type="Gene3D" id="2.20.70.10">
    <property type="match status" value="2"/>
</dbReference>
<dbReference type="EMBL" id="JAKMXF010000210">
    <property type="protein sequence ID" value="KAI6655039.1"/>
    <property type="molecule type" value="Genomic_DNA"/>
</dbReference>
<name>A0AAV7K375_9METZ</name>
<reference evidence="3 4" key="1">
    <citation type="journal article" date="2023" name="BMC Biol.">
        <title>The compact genome of the sponge Oopsacas minuta (Hexactinellida) is lacking key metazoan core genes.</title>
        <authorList>
            <person name="Santini S."/>
            <person name="Schenkelaars Q."/>
            <person name="Jourda C."/>
            <person name="Duchesne M."/>
            <person name="Belahbib H."/>
            <person name="Rocher C."/>
            <person name="Selva M."/>
            <person name="Riesgo A."/>
            <person name="Vervoort M."/>
            <person name="Leys S.P."/>
            <person name="Kodjabachian L."/>
            <person name="Le Bivic A."/>
            <person name="Borchiellini C."/>
            <person name="Claverie J.M."/>
            <person name="Renard E."/>
        </authorList>
    </citation>
    <scope>NUCLEOTIDE SEQUENCE [LARGE SCALE GENOMIC DNA]</scope>
    <source>
        <strain evidence="3">SPO-2</strain>
    </source>
</reference>
<dbReference type="SMART" id="SM00456">
    <property type="entry name" value="WW"/>
    <property type="match status" value="2"/>
</dbReference>
<feature type="compositionally biased region" description="Polar residues" evidence="1">
    <location>
        <begin position="31"/>
        <end position="49"/>
    </location>
</feature>
<dbReference type="Proteomes" id="UP001165289">
    <property type="component" value="Unassembled WGS sequence"/>
</dbReference>
<dbReference type="CDD" id="cd00201">
    <property type="entry name" value="WW"/>
    <property type="match status" value="2"/>
</dbReference>
<protein>
    <recommendedName>
        <fullName evidence="2">WW domain-containing protein</fullName>
    </recommendedName>
</protein>
<dbReference type="PROSITE" id="PS01159">
    <property type="entry name" value="WW_DOMAIN_1"/>
    <property type="match status" value="2"/>
</dbReference>
<evidence type="ECO:0000313" key="4">
    <source>
        <dbReference type="Proteomes" id="UP001165289"/>
    </source>
</evidence>
<organism evidence="3 4">
    <name type="scientific">Oopsacas minuta</name>
    <dbReference type="NCBI Taxonomy" id="111878"/>
    <lineage>
        <taxon>Eukaryota</taxon>
        <taxon>Metazoa</taxon>
        <taxon>Porifera</taxon>
        <taxon>Hexactinellida</taxon>
        <taxon>Hexasterophora</taxon>
        <taxon>Lyssacinosida</taxon>
        <taxon>Leucopsacidae</taxon>
        <taxon>Oopsacas</taxon>
    </lineage>
</organism>
<proteinExistence type="predicted"/>